<sequence>MKKVLLSLALVAVAATSAFAQIPQIGIKGGVNIAKLNASAGNISASTESVTSFSAGAFVDFKLGAVSLQPGLYYTGKGGSDGNGNTIRLNYLQVPVNFVYHAPIVVGDIFFGAGPYAAYGLSAKGKDASGVTIDGTFGDGPDDVKRTDLGLNGIAGIHLKTGLLLGINYDLGLSNITNDSSISTRNRVLGFSIGYTF</sequence>
<dbReference type="STRING" id="1792845.BC343_18075"/>
<keyword evidence="1" id="KW-0732">Signal</keyword>
<feature type="domain" description="Outer membrane protein beta-barrel" evidence="2">
    <location>
        <begin position="19"/>
        <end position="177"/>
    </location>
</feature>
<gene>
    <name evidence="3" type="ORF">BC343_18075</name>
</gene>
<keyword evidence="4" id="KW-1185">Reference proteome</keyword>
<name>A0A1S9P7F8_9SPHI</name>
<dbReference type="RefSeq" id="WP_078351302.1">
    <property type="nucleotide sequence ID" value="NZ_MBTF01000038.1"/>
</dbReference>
<feature type="signal peptide" evidence="1">
    <location>
        <begin position="1"/>
        <end position="20"/>
    </location>
</feature>
<evidence type="ECO:0000259" key="2">
    <source>
        <dbReference type="Pfam" id="PF13568"/>
    </source>
</evidence>
<dbReference type="InterPro" id="IPR025665">
    <property type="entry name" value="Beta-barrel_OMP_2"/>
</dbReference>
<dbReference type="OrthoDB" id="1150878at2"/>
<evidence type="ECO:0000313" key="4">
    <source>
        <dbReference type="Proteomes" id="UP000189739"/>
    </source>
</evidence>
<dbReference type="EMBL" id="MBTF01000038">
    <property type="protein sequence ID" value="OOQ56885.1"/>
    <property type="molecule type" value="Genomic_DNA"/>
</dbReference>
<protein>
    <recommendedName>
        <fullName evidence="2">Outer membrane protein beta-barrel domain-containing protein</fullName>
    </recommendedName>
</protein>
<comment type="caution">
    <text evidence="3">The sequence shown here is derived from an EMBL/GenBank/DDBJ whole genome shotgun (WGS) entry which is preliminary data.</text>
</comment>
<dbReference type="AlphaFoldDB" id="A0A1S9P7F8"/>
<organism evidence="3 4">
    <name type="scientific">Mucilaginibacter pedocola</name>
    <dbReference type="NCBI Taxonomy" id="1792845"/>
    <lineage>
        <taxon>Bacteria</taxon>
        <taxon>Pseudomonadati</taxon>
        <taxon>Bacteroidota</taxon>
        <taxon>Sphingobacteriia</taxon>
        <taxon>Sphingobacteriales</taxon>
        <taxon>Sphingobacteriaceae</taxon>
        <taxon>Mucilaginibacter</taxon>
    </lineage>
</organism>
<evidence type="ECO:0000256" key="1">
    <source>
        <dbReference type="SAM" id="SignalP"/>
    </source>
</evidence>
<proteinExistence type="predicted"/>
<feature type="chain" id="PRO_5012142529" description="Outer membrane protein beta-barrel domain-containing protein" evidence="1">
    <location>
        <begin position="21"/>
        <end position="197"/>
    </location>
</feature>
<accession>A0A1S9P7F8</accession>
<dbReference type="Proteomes" id="UP000189739">
    <property type="component" value="Unassembled WGS sequence"/>
</dbReference>
<evidence type="ECO:0000313" key="3">
    <source>
        <dbReference type="EMBL" id="OOQ56885.1"/>
    </source>
</evidence>
<reference evidence="3 4" key="1">
    <citation type="submission" date="2016-07" db="EMBL/GenBank/DDBJ databases">
        <title>Genomic analysis of zinc-resistant bacterium Mucilaginibacter pedocola TBZ30.</title>
        <authorList>
            <person name="Huang J."/>
            <person name="Tang J."/>
        </authorList>
    </citation>
    <scope>NUCLEOTIDE SEQUENCE [LARGE SCALE GENOMIC DNA]</scope>
    <source>
        <strain evidence="3 4">TBZ30</strain>
    </source>
</reference>
<dbReference type="Pfam" id="PF13568">
    <property type="entry name" value="OMP_b-brl_2"/>
    <property type="match status" value="1"/>
</dbReference>